<name>A0A6J1SNF6_FRAOC</name>
<organism evidence="4 5">
    <name type="scientific">Frankliniella occidentalis</name>
    <name type="common">Western flower thrips</name>
    <name type="synonym">Euthrips occidentalis</name>
    <dbReference type="NCBI Taxonomy" id="133901"/>
    <lineage>
        <taxon>Eukaryota</taxon>
        <taxon>Metazoa</taxon>
        <taxon>Ecdysozoa</taxon>
        <taxon>Arthropoda</taxon>
        <taxon>Hexapoda</taxon>
        <taxon>Insecta</taxon>
        <taxon>Pterygota</taxon>
        <taxon>Neoptera</taxon>
        <taxon>Paraneoptera</taxon>
        <taxon>Thysanoptera</taxon>
        <taxon>Terebrantia</taxon>
        <taxon>Thripoidea</taxon>
        <taxon>Thripidae</taxon>
        <taxon>Frankliniella</taxon>
    </lineage>
</organism>
<dbReference type="GO" id="GO:0005739">
    <property type="term" value="C:mitochondrion"/>
    <property type="evidence" value="ECO:0007669"/>
    <property type="project" value="TreeGrafter"/>
</dbReference>
<proteinExistence type="inferred from homology"/>
<evidence type="ECO:0000256" key="1">
    <source>
        <dbReference type="ARBA" id="ARBA00007692"/>
    </source>
</evidence>
<dbReference type="CTD" id="51001"/>
<dbReference type="OrthoDB" id="637682at2759"/>
<dbReference type="AlphaFoldDB" id="A0A6J1SNF6"/>
<accession>A0A6J1SNF6</accession>
<keyword evidence="2" id="KW-0809">Transit peptide</keyword>
<comment type="similarity">
    <text evidence="1">Belongs to the mTERF family.</text>
</comment>
<gene>
    <name evidence="5" type="primary">LOC113209245</name>
</gene>
<dbReference type="InterPro" id="IPR038538">
    <property type="entry name" value="MTERF_sf"/>
</dbReference>
<dbReference type="Gene3D" id="1.25.70.10">
    <property type="entry name" value="Transcription termination factor 3, mitochondrial"/>
    <property type="match status" value="1"/>
</dbReference>
<dbReference type="KEGG" id="foc:113209245"/>
<dbReference type="GO" id="GO:0006390">
    <property type="term" value="P:mitochondrial transcription"/>
    <property type="evidence" value="ECO:0007669"/>
    <property type="project" value="TreeGrafter"/>
</dbReference>
<keyword evidence="4" id="KW-1185">Reference proteome</keyword>
<dbReference type="PANTHER" id="PTHR13068">
    <property type="entry name" value="CGI-12 PROTEIN-RELATED"/>
    <property type="match status" value="1"/>
</dbReference>
<dbReference type="RefSeq" id="XP_026282457.1">
    <property type="nucleotide sequence ID" value="XM_026426672.2"/>
</dbReference>
<dbReference type="GO" id="GO:0061668">
    <property type="term" value="P:mitochondrial ribosome assembly"/>
    <property type="evidence" value="ECO:0007669"/>
    <property type="project" value="TreeGrafter"/>
</dbReference>
<evidence type="ECO:0000313" key="4">
    <source>
        <dbReference type="Proteomes" id="UP000504606"/>
    </source>
</evidence>
<feature type="region of interest" description="Disordered" evidence="3">
    <location>
        <begin position="45"/>
        <end position="71"/>
    </location>
</feature>
<evidence type="ECO:0000256" key="2">
    <source>
        <dbReference type="ARBA" id="ARBA00022946"/>
    </source>
</evidence>
<dbReference type="InterPro" id="IPR003690">
    <property type="entry name" value="MTERF"/>
</dbReference>
<evidence type="ECO:0000256" key="3">
    <source>
        <dbReference type="SAM" id="MobiDB-lite"/>
    </source>
</evidence>
<protein>
    <submittedName>
        <fullName evidence="5">Transcription termination factor 3, mitochondrial isoform X1</fullName>
    </submittedName>
</protein>
<dbReference type="Pfam" id="PF02536">
    <property type="entry name" value="mTERF"/>
    <property type="match status" value="1"/>
</dbReference>
<dbReference type="PANTHER" id="PTHR13068:SF112">
    <property type="entry name" value="TRANSCRIPTION TERMINATION FACTOR 3, MITOCHONDRIAL"/>
    <property type="match status" value="1"/>
</dbReference>
<reference evidence="5" key="1">
    <citation type="submission" date="2025-08" db="UniProtKB">
        <authorList>
            <consortium name="RefSeq"/>
        </authorList>
    </citation>
    <scope>IDENTIFICATION</scope>
    <source>
        <tissue evidence="5">Whole organism</tissue>
    </source>
</reference>
<sequence length="484" mass="55072">MWRTILLRRAYAGVFQSVLQKGDPGFSKFPPSELPLLVNQCRSFSKPPRYRNPPPPIKPEEPLPEPPPFSSDDIDFIGELASSCAGDSRNEVLDGVGTLDNSPELPEAPKITDEWEQEVEVDDDTEDVEDLDPVPYFPPVQKSFKLSVGPGVDNMKLLSETKSALLNEEAAQAMPQNATTLLENNANLERILAAWSQAVLPTPITGPMPLHELANRSTKLKELVKLGVDLYKIAGRHGDLERLMALDWDHQIKPQIRFLVDCGIEPDRLADFFSRNTALLWTDKDDIQVRLNYLEAKQFSPEQIKKIVNGGAFWLTLSTKELDARLGFIQKTYKLQGSDVRSVASSYPAIVSTPKWSVFVDTTKLMDREFGFTGWERKQLLLTAPQCYLHPSVLRKAFDFCHNQIGFTHTQLVQHGRLLVNRVSTMQPRYKFLKFLKRDIFNVKDPLYISPDWLWKGTVEEFCEEAAKTSVEDFENYLRYSDHT</sequence>
<dbReference type="GO" id="GO:0003676">
    <property type="term" value="F:nucleic acid binding"/>
    <property type="evidence" value="ECO:0007669"/>
    <property type="project" value="InterPro"/>
</dbReference>
<evidence type="ECO:0000313" key="5">
    <source>
        <dbReference type="RefSeq" id="XP_026282457.1"/>
    </source>
</evidence>
<dbReference type="Proteomes" id="UP000504606">
    <property type="component" value="Unplaced"/>
</dbReference>
<dbReference type="GeneID" id="113209245"/>